<evidence type="ECO:0000313" key="1">
    <source>
        <dbReference type="EMBL" id="EPS26891.1"/>
    </source>
</evidence>
<organism evidence="1 2">
    <name type="scientific">Penicillium oxalicum (strain 114-2 / CGMCC 5302)</name>
    <name type="common">Penicillium decumbens</name>
    <dbReference type="NCBI Taxonomy" id="933388"/>
    <lineage>
        <taxon>Eukaryota</taxon>
        <taxon>Fungi</taxon>
        <taxon>Dikarya</taxon>
        <taxon>Ascomycota</taxon>
        <taxon>Pezizomycotina</taxon>
        <taxon>Eurotiomycetes</taxon>
        <taxon>Eurotiomycetidae</taxon>
        <taxon>Eurotiales</taxon>
        <taxon>Aspergillaceae</taxon>
        <taxon>Penicillium</taxon>
    </lineage>
</organism>
<dbReference type="HOGENOM" id="CLU_123978_1_0_1"/>
<dbReference type="OrthoDB" id="5282002at2759"/>
<gene>
    <name evidence="1" type="ORF">PDE_01831</name>
</gene>
<dbReference type="AlphaFoldDB" id="S7ZDZ1"/>
<dbReference type="eggNOG" id="ENOG502T1Y8">
    <property type="taxonomic scope" value="Eukaryota"/>
</dbReference>
<dbReference type="Proteomes" id="UP000019376">
    <property type="component" value="Unassembled WGS sequence"/>
</dbReference>
<evidence type="ECO:0000313" key="2">
    <source>
        <dbReference type="Proteomes" id="UP000019376"/>
    </source>
</evidence>
<sequence length="121" mass="13224">MSPQQKNIDLAVLDAKTKELIEAFEAHPRMAGPNPHSTIFFLCDFVKNSHKMLKSVDAEKYAAGNKQARDTIQEVVGRNQFASLLANDTTGQLAAMTAQDPSDRVDLGPTIKAKAKELAEL</sequence>
<proteinExistence type="predicted"/>
<keyword evidence="2" id="KW-1185">Reference proteome</keyword>
<dbReference type="EMBL" id="KB644409">
    <property type="protein sequence ID" value="EPS26891.1"/>
    <property type="molecule type" value="Genomic_DNA"/>
</dbReference>
<accession>S7ZDZ1</accession>
<name>S7ZDZ1_PENO1</name>
<dbReference type="PhylomeDB" id="S7ZDZ1"/>
<protein>
    <submittedName>
        <fullName evidence="1">Uncharacterized protein</fullName>
    </submittedName>
</protein>
<reference evidence="1 2" key="1">
    <citation type="journal article" date="2013" name="PLoS ONE">
        <title>Genomic and secretomic analyses reveal unique features of the lignocellulolytic enzyme system of Penicillium decumbens.</title>
        <authorList>
            <person name="Liu G."/>
            <person name="Zhang L."/>
            <person name="Wei X."/>
            <person name="Zou G."/>
            <person name="Qin Y."/>
            <person name="Ma L."/>
            <person name="Li J."/>
            <person name="Zheng H."/>
            <person name="Wang S."/>
            <person name="Wang C."/>
            <person name="Xun L."/>
            <person name="Zhao G.-P."/>
            <person name="Zhou Z."/>
            <person name="Qu Y."/>
        </authorList>
    </citation>
    <scope>NUCLEOTIDE SEQUENCE [LARGE SCALE GENOMIC DNA]</scope>
    <source>
        <strain evidence="2">114-2 / CGMCC 5302</strain>
    </source>
</reference>